<dbReference type="Pfam" id="PF00990">
    <property type="entry name" value="GGDEF"/>
    <property type="match status" value="1"/>
</dbReference>
<accession>C4Z1U5</accession>
<reference evidence="3 4" key="1">
    <citation type="journal article" date="2009" name="Proc. Natl. Acad. Sci. U.S.A.">
        <title>Characterizing a model human gut microbiota composed of members of its two dominant bacterial phyla.</title>
        <authorList>
            <person name="Mahowald M.A."/>
            <person name="Rey F.E."/>
            <person name="Seedorf H."/>
            <person name="Turnbaugh P.J."/>
            <person name="Fulton R.S."/>
            <person name="Wollam A."/>
            <person name="Shah N."/>
            <person name="Wang C."/>
            <person name="Magrini V."/>
            <person name="Wilson R.K."/>
            <person name="Cantarel B.L."/>
            <person name="Coutinho P.M."/>
            <person name="Henrissat B."/>
            <person name="Crock L.W."/>
            <person name="Russell A."/>
            <person name="Verberkmoes N.C."/>
            <person name="Hettich R.L."/>
            <person name="Gordon J.I."/>
        </authorList>
    </citation>
    <scope>NUCLEOTIDE SEQUENCE [LARGE SCALE GENOMIC DNA]</scope>
    <source>
        <strain evidence="4">ATCC 27750 / DSM 3376 / VPI C15-48 / C15-B4</strain>
    </source>
</reference>
<sequence length="486" mass="55435">MNMVYLLLYVIAAMIVGFVMVKTYQEKDRMRRYVIVLLALAMICIVSYSVNFMTDNYNVMSAATSIMMAAQDFLLVSLFIYTTEFARISNKVTKVMTIAAFVIAIIDSVVFIANIFNEIAVKYSLVKCDGIYVLGYEGELWFGIHAVMSMIITACIIAVLVIKCIHIPGAYWGRYIVMAAGLAIIILIKCVFIYKIIDLRFDISIFLYAFIGVMVYWNTFWYSKKNMLTITHAMIIDHMHVPVILFDYEGVLADFNTSMKELFGNLEYDDREQTIDWFFKSKCVPVMAGQNTFQWKLDNKAYDCRIEKLLDDKKRLLGTIIVMQDVTELKRAYTELENMVIYDRLTGVYSMYSFMEHCKSYDGYKGNIAVAVCDIDGLSEINFKYGQKAGNSVLVNVAGVLKKKLKDSAYIARLNEGDFVAVIKNISLKKADIIFAEIEKAVSTECSDDKMKVSMKYGIAMRNSTNGWMMDVVHEAVGRMKGKKDR</sequence>
<dbReference type="Gene3D" id="3.30.450.20">
    <property type="entry name" value="PAS domain"/>
    <property type="match status" value="1"/>
</dbReference>
<feature type="transmembrane region" description="Helical" evidence="1">
    <location>
        <begin position="6"/>
        <end position="21"/>
    </location>
</feature>
<evidence type="ECO:0000313" key="3">
    <source>
        <dbReference type="EMBL" id="ACR72456.1"/>
    </source>
</evidence>
<dbReference type="InterPro" id="IPR052155">
    <property type="entry name" value="Biofilm_reg_signaling"/>
</dbReference>
<dbReference type="SMART" id="SM00267">
    <property type="entry name" value="GGDEF"/>
    <property type="match status" value="1"/>
</dbReference>
<name>C4Z1U5_LACE2</name>
<gene>
    <name evidence="3" type="ordered locus">EUBELI_01463</name>
</gene>
<dbReference type="InterPro" id="IPR029787">
    <property type="entry name" value="Nucleotide_cyclase"/>
</dbReference>
<keyword evidence="4" id="KW-1185">Reference proteome</keyword>
<dbReference type="InterPro" id="IPR031621">
    <property type="entry name" value="HisKA_7TM"/>
</dbReference>
<protein>
    <recommendedName>
        <fullName evidence="2">GGDEF domain-containing protein</fullName>
    </recommendedName>
</protein>
<dbReference type="NCBIfam" id="TIGR00254">
    <property type="entry name" value="GGDEF"/>
    <property type="match status" value="1"/>
</dbReference>
<feature type="transmembrane region" description="Helical" evidence="1">
    <location>
        <begin position="62"/>
        <end position="83"/>
    </location>
</feature>
<dbReference type="Proteomes" id="UP000001476">
    <property type="component" value="Chromosome"/>
</dbReference>
<evidence type="ECO:0000259" key="2">
    <source>
        <dbReference type="PROSITE" id="PS50887"/>
    </source>
</evidence>
<proteinExistence type="predicted"/>
<dbReference type="STRING" id="515620.EUBELI_01463"/>
<feature type="transmembrane region" description="Helical" evidence="1">
    <location>
        <begin position="95"/>
        <end position="116"/>
    </location>
</feature>
<dbReference type="PROSITE" id="PS50887">
    <property type="entry name" value="GGDEF"/>
    <property type="match status" value="1"/>
</dbReference>
<feature type="transmembrane region" description="Helical" evidence="1">
    <location>
        <begin position="33"/>
        <end position="50"/>
    </location>
</feature>
<keyword evidence="1" id="KW-1133">Transmembrane helix</keyword>
<feature type="transmembrane region" description="Helical" evidence="1">
    <location>
        <begin position="203"/>
        <end position="222"/>
    </location>
</feature>
<evidence type="ECO:0000256" key="1">
    <source>
        <dbReference type="SAM" id="Phobius"/>
    </source>
</evidence>
<dbReference type="GeneID" id="41356163"/>
<dbReference type="SUPFAM" id="SSF55073">
    <property type="entry name" value="Nucleotide cyclase"/>
    <property type="match status" value="1"/>
</dbReference>
<organism evidence="3 4">
    <name type="scientific">Lachnospira eligens (strain ATCC 27750 / DSM 3376 / VPI C15-48 / C15-B4)</name>
    <name type="common">Eubacterium eligens</name>
    <dbReference type="NCBI Taxonomy" id="515620"/>
    <lineage>
        <taxon>Bacteria</taxon>
        <taxon>Bacillati</taxon>
        <taxon>Bacillota</taxon>
        <taxon>Clostridia</taxon>
        <taxon>Lachnospirales</taxon>
        <taxon>Lachnospiraceae</taxon>
        <taxon>Lachnospira</taxon>
    </lineage>
</organism>
<keyword evidence="1" id="KW-0812">Transmembrane</keyword>
<dbReference type="EMBL" id="CP001104">
    <property type="protein sequence ID" value="ACR72456.1"/>
    <property type="molecule type" value="Genomic_DNA"/>
</dbReference>
<keyword evidence="1" id="KW-0472">Membrane</keyword>
<dbReference type="AlphaFoldDB" id="C4Z1U5"/>
<dbReference type="PANTHER" id="PTHR44757:SF2">
    <property type="entry name" value="BIOFILM ARCHITECTURE MAINTENANCE PROTEIN MBAA"/>
    <property type="match status" value="1"/>
</dbReference>
<dbReference type="PANTHER" id="PTHR44757">
    <property type="entry name" value="DIGUANYLATE CYCLASE DGCP"/>
    <property type="match status" value="1"/>
</dbReference>
<dbReference type="eggNOG" id="COG3706">
    <property type="taxonomic scope" value="Bacteria"/>
</dbReference>
<dbReference type="Gene3D" id="3.30.70.270">
    <property type="match status" value="1"/>
</dbReference>
<feature type="transmembrane region" description="Helical" evidence="1">
    <location>
        <begin position="140"/>
        <end position="162"/>
    </location>
</feature>
<dbReference type="Pfam" id="PF16927">
    <property type="entry name" value="HisKA_7TM"/>
    <property type="match status" value="1"/>
</dbReference>
<feature type="transmembrane region" description="Helical" evidence="1">
    <location>
        <begin position="174"/>
        <end position="197"/>
    </location>
</feature>
<evidence type="ECO:0000313" key="4">
    <source>
        <dbReference type="Proteomes" id="UP000001476"/>
    </source>
</evidence>
<dbReference type="InterPro" id="IPR043128">
    <property type="entry name" value="Rev_trsase/Diguanyl_cyclase"/>
</dbReference>
<dbReference type="RefSeq" id="WP_012739691.1">
    <property type="nucleotide sequence ID" value="NC_012778.1"/>
</dbReference>
<feature type="domain" description="GGDEF" evidence="2">
    <location>
        <begin position="366"/>
        <end position="486"/>
    </location>
</feature>
<dbReference type="InterPro" id="IPR000160">
    <property type="entry name" value="GGDEF_dom"/>
</dbReference>
<dbReference type="KEGG" id="eel:EUBELI_01463"/>
<dbReference type="HOGENOM" id="CLU_561120_0_0_9"/>